<dbReference type="Proteomes" id="UP000228952">
    <property type="component" value="Unassembled WGS sequence"/>
</dbReference>
<evidence type="ECO:0000313" key="2">
    <source>
        <dbReference type="EMBL" id="PJA13655.1"/>
    </source>
</evidence>
<name>A0A2M7W1L8_9BACT</name>
<dbReference type="EMBL" id="PFQB01000078">
    <property type="protein sequence ID" value="PJA13655.1"/>
    <property type="molecule type" value="Genomic_DNA"/>
</dbReference>
<feature type="transmembrane region" description="Helical" evidence="1">
    <location>
        <begin position="89"/>
        <end position="104"/>
    </location>
</feature>
<feature type="transmembrane region" description="Helical" evidence="1">
    <location>
        <begin position="142"/>
        <end position="170"/>
    </location>
</feature>
<sequence>MMPFLVGTLFLLFYVSLEVLKRNTSINPQITRKVAHLLSGVGVIVGSGFLNQTEFVILTIIFFVLFSVSRYYKLQKSIIVPGKQGFGELYYSLVLVLLGISIYLQRDLFIQTILILSVSDTASWLPGYLLQSKTKTIWGSCAYFLSALVILLAFNSLIFSVVAALLLTVVEYYSPNGSDNLTTPGAFLLLCYFFR</sequence>
<keyword evidence="1" id="KW-1133">Transmembrane helix</keyword>
<reference evidence="3" key="1">
    <citation type="submission" date="2017-09" db="EMBL/GenBank/DDBJ databases">
        <title>Depth-based differentiation of microbial function through sediment-hosted aquifers and enrichment of novel symbionts in the deep terrestrial subsurface.</title>
        <authorList>
            <person name="Probst A.J."/>
            <person name="Ladd B."/>
            <person name="Jarett J.K."/>
            <person name="Geller-Mcgrath D.E."/>
            <person name="Sieber C.M.K."/>
            <person name="Emerson J.B."/>
            <person name="Anantharaman K."/>
            <person name="Thomas B.C."/>
            <person name="Malmstrom R."/>
            <person name="Stieglmeier M."/>
            <person name="Klingl A."/>
            <person name="Woyke T."/>
            <person name="Ryan C.M."/>
            <person name="Banfield J.F."/>
        </authorList>
    </citation>
    <scope>NUCLEOTIDE SEQUENCE [LARGE SCALE GENOMIC DNA]</scope>
</reference>
<evidence type="ECO:0000256" key="1">
    <source>
        <dbReference type="SAM" id="Phobius"/>
    </source>
</evidence>
<accession>A0A2M7W1L8</accession>
<feature type="transmembrane region" description="Helical" evidence="1">
    <location>
        <begin position="41"/>
        <end position="68"/>
    </location>
</feature>
<evidence type="ECO:0000313" key="3">
    <source>
        <dbReference type="Proteomes" id="UP000228952"/>
    </source>
</evidence>
<gene>
    <name evidence="2" type="ORF">COX64_03035</name>
</gene>
<protein>
    <recommendedName>
        <fullName evidence="4">Phosphatidate cytidylyltransferase</fullName>
    </recommendedName>
</protein>
<proteinExistence type="predicted"/>
<keyword evidence="1" id="KW-0812">Transmembrane</keyword>
<comment type="caution">
    <text evidence="2">The sequence shown here is derived from an EMBL/GenBank/DDBJ whole genome shotgun (WGS) entry which is preliminary data.</text>
</comment>
<keyword evidence="1" id="KW-0472">Membrane</keyword>
<dbReference type="AlphaFoldDB" id="A0A2M7W1L8"/>
<feature type="transmembrane region" description="Helical" evidence="1">
    <location>
        <begin position="110"/>
        <end position="130"/>
    </location>
</feature>
<organism evidence="2 3">
    <name type="scientific">Candidatus Dojkabacteria bacterium CG_4_10_14_0_2_um_filter_Dojkabacteria_WS6_41_15</name>
    <dbReference type="NCBI Taxonomy" id="2014249"/>
    <lineage>
        <taxon>Bacteria</taxon>
        <taxon>Candidatus Dojkabacteria</taxon>
    </lineage>
</organism>
<evidence type="ECO:0008006" key="4">
    <source>
        <dbReference type="Google" id="ProtNLM"/>
    </source>
</evidence>